<evidence type="ECO:0000313" key="2">
    <source>
        <dbReference type="Proteomes" id="UP000193642"/>
    </source>
</evidence>
<dbReference type="AlphaFoldDB" id="A0A1Y2B453"/>
<dbReference type="InterPro" id="IPR006813">
    <property type="entry name" value="Glyco_trans_17"/>
</dbReference>
<gene>
    <name evidence="1" type="ORF">BCR33DRAFT_755310</name>
</gene>
<comment type="caution">
    <text evidence="1">The sequence shown here is derived from an EMBL/GenBank/DDBJ whole genome shotgun (WGS) entry which is preliminary data.</text>
</comment>
<protein>
    <submittedName>
        <fullName evidence="1">Glycosyl transferase</fullName>
    </submittedName>
</protein>
<name>A0A1Y2B453_9FUNG</name>
<dbReference type="EMBL" id="MCGO01000089">
    <property type="protein sequence ID" value="ORY29257.1"/>
    <property type="molecule type" value="Genomic_DNA"/>
</dbReference>
<dbReference type="Proteomes" id="UP000193642">
    <property type="component" value="Unassembled WGS sequence"/>
</dbReference>
<dbReference type="PANTHER" id="PTHR12224">
    <property type="entry name" value="BETA-1,4-MANNOSYL-GLYCOPROTEIN BETA-1,4-N-ACETYLGLUCOSAMINYL-TRANSFERASE"/>
    <property type="match status" value="1"/>
</dbReference>
<dbReference type="Pfam" id="PF04724">
    <property type="entry name" value="Glyco_transf_17"/>
    <property type="match status" value="1"/>
</dbReference>
<dbReference type="PANTHER" id="PTHR12224:SF0">
    <property type="entry name" value="BETA-1,4-MANNOSYL-GLYCOPROTEIN 4-BETA-N-ACETYLGLUCOSAMINYLTRANSFERASE"/>
    <property type="match status" value="1"/>
</dbReference>
<organism evidence="1 2">
    <name type="scientific">Rhizoclosmatium globosum</name>
    <dbReference type="NCBI Taxonomy" id="329046"/>
    <lineage>
        <taxon>Eukaryota</taxon>
        <taxon>Fungi</taxon>
        <taxon>Fungi incertae sedis</taxon>
        <taxon>Chytridiomycota</taxon>
        <taxon>Chytridiomycota incertae sedis</taxon>
        <taxon>Chytridiomycetes</taxon>
        <taxon>Chytridiales</taxon>
        <taxon>Chytriomycetaceae</taxon>
        <taxon>Rhizoclosmatium</taxon>
    </lineage>
</organism>
<sequence length="364" mass="42567">MKLSLTRRSTALLLRVSLFCLLTSLIVYSSSRIIHVATYATRPLWDTPLFGPNVTVIPFFPPPPHMNASLLCHAHRWTPATRPTRVWDVVLFSVELDLLELRMRELMDVVDFFVVVESRRTFTGLEKDLVFKENRKRFEFVEDKIRYLEVELGEYKEDPFRAEGEMRWKTTEYLRWNVGVLDGDRVIMSDVDEIPSRDAVPIIYIISRVLIDICLRMRNYLYSFDFLMDKDHWRARVVTVPQSLDQFFYQHSKVSDFILSDAGTLFFFSQLTGWHCSFCFPKIADFIFKMKAYSHADRVTSKDLLDPKRIQRVICEGSDIFGMLPEAYSVKDLSAVALPSYLMETVARRDRKFSYLLPGGCIRE</sequence>
<reference evidence="1 2" key="1">
    <citation type="submission" date="2016-07" db="EMBL/GenBank/DDBJ databases">
        <title>Pervasive Adenine N6-methylation of Active Genes in Fungi.</title>
        <authorList>
            <consortium name="DOE Joint Genome Institute"/>
            <person name="Mondo S.J."/>
            <person name="Dannebaum R.O."/>
            <person name="Kuo R.C."/>
            <person name="Labutti K."/>
            <person name="Haridas S."/>
            <person name="Kuo A."/>
            <person name="Salamov A."/>
            <person name="Ahrendt S.R."/>
            <person name="Lipzen A."/>
            <person name="Sullivan W."/>
            <person name="Andreopoulos W.B."/>
            <person name="Clum A."/>
            <person name="Lindquist E."/>
            <person name="Daum C."/>
            <person name="Ramamoorthy G.K."/>
            <person name="Gryganskyi A."/>
            <person name="Culley D."/>
            <person name="Magnuson J.K."/>
            <person name="James T.Y."/>
            <person name="O'Malley M.A."/>
            <person name="Stajich J.E."/>
            <person name="Spatafora J.W."/>
            <person name="Visel A."/>
            <person name="Grigoriev I.V."/>
        </authorList>
    </citation>
    <scope>NUCLEOTIDE SEQUENCE [LARGE SCALE GENOMIC DNA]</scope>
    <source>
        <strain evidence="1 2">JEL800</strain>
    </source>
</reference>
<proteinExistence type="predicted"/>
<keyword evidence="1" id="KW-0808">Transferase</keyword>
<evidence type="ECO:0000313" key="1">
    <source>
        <dbReference type="EMBL" id="ORY29257.1"/>
    </source>
</evidence>
<dbReference type="OrthoDB" id="6474464at2759"/>
<keyword evidence="2" id="KW-1185">Reference proteome</keyword>
<dbReference type="STRING" id="329046.A0A1Y2B453"/>
<dbReference type="GO" id="GO:0003830">
    <property type="term" value="F:beta-1,4-mannosylglycoprotein 4-beta-N-acetylglucosaminyltransferase activity"/>
    <property type="evidence" value="ECO:0007669"/>
    <property type="project" value="InterPro"/>
</dbReference>
<dbReference type="GO" id="GO:0016020">
    <property type="term" value="C:membrane"/>
    <property type="evidence" value="ECO:0007669"/>
    <property type="project" value="InterPro"/>
</dbReference>
<dbReference type="GO" id="GO:0006044">
    <property type="term" value="P:N-acetylglucosamine metabolic process"/>
    <property type="evidence" value="ECO:0007669"/>
    <property type="project" value="TreeGrafter"/>
</dbReference>
<accession>A0A1Y2B453</accession>